<evidence type="ECO:0000313" key="2">
    <source>
        <dbReference type="EMBL" id="CEM46891.1"/>
    </source>
</evidence>
<reference evidence="2" key="1">
    <citation type="submission" date="2014-11" db="EMBL/GenBank/DDBJ databases">
        <authorList>
            <person name="Otto D Thomas"/>
            <person name="Naeem Raeece"/>
        </authorList>
    </citation>
    <scope>NUCLEOTIDE SEQUENCE</scope>
</reference>
<dbReference type="VEuPathDB" id="CryptoDB:Cvel_8086"/>
<dbReference type="AlphaFoldDB" id="A0A0G4HRI3"/>
<accession>A0A0G4HRI3</accession>
<dbReference type="EMBL" id="CDMZ01003587">
    <property type="protein sequence ID" value="CEM46891.1"/>
    <property type="molecule type" value="Genomic_DNA"/>
</dbReference>
<evidence type="ECO:0000256" key="1">
    <source>
        <dbReference type="SAM" id="MobiDB-lite"/>
    </source>
</evidence>
<feature type="region of interest" description="Disordered" evidence="1">
    <location>
        <begin position="191"/>
        <end position="221"/>
    </location>
</feature>
<sequence length="221" mass="24471">MADVGSFAKRRLRGRRRRQISWRSRDSGRREGKRERKIFFYKIGKVLGAKSTCRAILRAFETSGGVETDTVTDASMVFCNTFQPTLIETLAAGRAINHFPGLFEITHKHRLARTLREGGGQGVSSEDGMTQTATEKLSASENTGKSTLGVPWFLPVSFVLLEQLPELCRFVRHDSGGGEGGEEWRAAQTVFSQRQRTPPPFSNLGFDRSREGVGEGGVTDC</sequence>
<proteinExistence type="predicted"/>
<name>A0A0G4HRI3_9ALVE</name>
<gene>
    <name evidence="2" type="ORF">Cvel_8086</name>
</gene>
<protein>
    <submittedName>
        <fullName evidence="2">Uncharacterized protein</fullName>
    </submittedName>
</protein>
<organism evidence="2">
    <name type="scientific">Chromera velia CCMP2878</name>
    <dbReference type="NCBI Taxonomy" id="1169474"/>
    <lineage>
        <taxon>Eukaryota</taxon>
        <taxon>Sar</taxon>
        <taxon>Alveolata</taxon>
        <taxon>Colpodellida</taxon>
        <taxon>Chromeraceae</taxon>
        <taxon>Chromera</taxon>
    </lineage>
</organism>